<feature type="chain" id="PRO_5035472464" evidence="2">
    <location>
        <begin position="25"/>
        <end position="68"/>
    </location>
</feature>
<dbReference type="EMBL" id="OV696700">
    <property type="protein sequence ID" value="CAH1247137.1"/>
    <property type="molecule type" value="Genomic_DNA"/>
</dbReference>
<keyword evidence="2" id="KW-0732">Signal</keyword>
<name>A0A8J9Z4S9_BRALA</name>
<evidence type="ECO:0000256" key="2">
    <source>
        <dbReference type="SAM" id="SignalP"/>
    </source>
</evidence>
<accession>A0A8J9Z4S9</accession>
<protein>
    <submittedName>
        <fullName evidence="3">Hypp7833 protein</fullName>
    </submittedName>
</protein>
<evidence type="ECO:0000313" key="4">
    <source>
        <dbReference type="Proteomes" id="UP000838412"/>
    </source>
</evidence>
<evidence type="ECO:0000313" key="3">
    <source>
        <dbReference type="EMBL" id="CAH1247137.1"/>
    </source>
</evidence>
<keyword evidence="4" id="KW-1185">Reference proteome</keyword>
<gene>
    <name evidence="3" type="primary">Hypp7833</name>
    <name evidence="3" type="ORF">BLAG_LOCUS8909</name>
</gene>
<organism evidence="3 4">
    <name type="scientific">Branchiostoma lanceolatum</name>
    <name type="common">Common lancelet</name>
    <name type="synonym">Amphioxus lanceolatum</name>
    <dbReference type="NCBI Taxonomy" id="7740"/>
    <lineage>
        <taxon>Eukaryota</taxon>
        <taxon>Metazoa</taxon>
        <taxon>Chordata</taxon>
        <taxon>Cephalochordata</taxon>
        <taxon>Leptocardii</taxon>
        <taxon>Amphioxiformes</taxon>
        <taxon>Branchiostomatidae</taxon>
        <taxon>Branchiostoma</taxon>
    </lineage>
</organism>
<dbReference type="Proteomes" id="UP000838412">
    <property type="component" value="Chromosome 15"/>
</dbReference>
<feature type="signal peptide" evidence="2">
    <location>
        <begin position="1"/>
        <end position="24"/>
    </location>
</feature>
<feature type="region of interest" description="Disordered" evidence="1">
    <location>
        <begin position="24"/>
        <end position="68"/>
    </location>
</feature>
<proteinExistence type="predicted"/>
<dbReference type="AlphaFoldDB" id="A0A8J9Z4S9"/>
<reference evidence="3" key="1">
    <citation type="submission" date="2022-01" db="EMBL/GenBank/DDBJ databases">
        <authorList>
            <person name="Braso-Vives M."/>
        </authorList>
    </citation>
    <scope>NUCLEOTIDE SEQUENCE</scope>
</reference>
<sequence>MGMSLKLLLLLVIAVAIISDDADAQGHGSGGRHGLHANSYSAEARQPRDLGADAVPPRGYRPRAGGRG</sequence>
<evidence type="ECO:0000256" key="1">
    <source>
        <dbReference type="SAM" id="MobiDB-lite"/>
    </source>
</evidence>